<dbReference type="InterPro" id="IPR029058">
    <property type="entry name" value="AB_hydrolase_fold"/>
</dbReference>
<dbReference type="InterPro" id="IPR050261">
    <property type="entry name" value="FrsA_esterase"/>
</dbReference>
<dbReference type="SUPFAM" id="SSF53474">
    <property type="entry name" value="alpha/beta-Hydrolases"/>
    <property type="match status" value="1"/>
</dbReference>
<dbReference type="Proteomes" id="UP000319213">
    <property type="component" value="Unassembled WGS sequence"/>
</dbReference>
<proteinExistence type="inferred from homology"/>
<dbReference type="InterPro" id="IPR022742">
    <property type="entry name" value="Hydrolase_4"/>
</dbReference>
<feature type="compositionally biased region" description="Low complexity" evidence="2">
    <location>
        <begin position="1"/>
        <end position="31"/>
    </location>
</feature>
<dbReference type="EMBL" id="VFPQ01000001">
    <property type="protein sequence ID" value="TQM76363.1"/>
    <property type="molecule type" value="Genomic_DNA"/>
</dbReference>
<comment type="caution">
    <text evidence="4">The sequence shown here is derived from an EMBL/GenBank/DDBJ whole genome shotgun (WGS) entry which is preliminary data.</text>
</comment>
<gene>
    <name evidence="4" type="ORF">FHX40_3097</name>
</gene>
<reference evidence="4 5" key="1">
    <citation type="submission" date="2019-06" db="EMBL/GenBank/DDBJ databases">
        <title>Sequencing the genomes of 1000 actinobacteria strains.</title>
        <authorList>
            <person name="Klenk H.-P."/>
        </authorList>
    </citation>
    <scope>NUCLEOTIDE SEQUENCE [LARGE SCALE GENOMIC DNA]</scope>
    <source>
        <strain evidence="4 5">DSM 43186</strain>
    </source>
</reference>
<dbReference type="Pfam" id="PF12146">
    <property type="entry name" value="Hydrolase_4"/>
    <property type="match status" value="1"/>
</dbReference>
<keyword evidence="4" id="KW-0031">Aminopeptidase</keyword>
<dbReference type="GO" id="GO:0004177">
    <property type="term" value="F:aminopeptidase activity"/>
    <property type="evidence" value="ECO:0007669"/>
    <property type="project" value="UniProtKB-KW"/>
</dbReference>
<name>A0A543J0M4_9ACTN</name>
<organism evidence="4 5">
    <name type="scientific">Thermopolyspora flexuosa</name>
    <dbReference type="NCBI Taxonomy" id="103836"/>
    <lineage>
        <taxon>Bacteria</taxon>
        <taxon>Bacillati</taxon>
        <taxon>Actinomycetota</taxon>
        <taxon>Actinomycetes</taxon>
        <taxon>Streptosporangiales</taxon>
        <taxon>Streptosporangiaceae</taxon>
        <taxon>Thermopolyspora</taxon>
    </lineage>
</organism>
<dbReference type="OrthoDB" id="9765647at2"/>
<dbReference type="Gene3D" id="1.20.1440.110">
    <property type="entry name" value="acylaminoacyl peptidase"/>
    <property type="match status" value="1"/>
</dbReference>
<evidence type="ECO:0000313" key="5">
    <source>
        <dbReference type="Proteomes" id="UP000319213"/>
    </source>
</evidence>
<comment type="similarity">
    <text evidence="1">Belongs to the AB hydrolase superfamily.</text>
</comment>
<evidence type="ECO:0000256" key="2">
    <source>
        <dbReference type="SAM" id="MobiDB-lite"/>
    </source>
</evidence>
<accession>A0A543J0M4</accession>
<feature type="domain" description="Serine aminopeptidase S33" evidence="3">
    <location>
        <begin position="204"/>
        <end position="366"/>
    </location>
</feature>
<dbReference type="Gene3D" id="3.40.50.1820">
    <property type="entry name" value="alpha/beta hydrolase"/>
    <property type="match status" value="1"/>
</dbReference>
<dbReference type="PANTHER" id="PTHR22946:SF12">
    <property type="entry name" value="CONIDIAL PIGMENT BIOSYNTHESIS PROTEIN AYG1 (AFU_ORTHOLOGUE AFUA_2G17550)"/>
    <property type="match status" value="1"/>
</dbReference>
<sequence length="400" mass="42899">MNFRISPSSAPSPTPGTARRPPARWRTWPAGSRRRAAAGRRTCAPGAEQGWPNAARAREALAAGRTATARTHFHRAYNYLRAAEFFVDRSRPAEAAALYDEGVSCFDRALPLLGTPAERLRVPYRDGPNLPGYFFAAAGDGAPRPTVVIWGGGGGHGEELYFLAGVPEALARGLNVVLFHGPGQRGLLHHHPGQVMRADAEVPLGAVLDHVAARPEVRPDRIALYGLSFGGYLAPRAAAFDRRVAALVANAPILDIHEAIMDAITTALPTPPPPDAPDAFWDEVHRQAAALDWTLAATIENSMLWTTGAASLGEFLRLTRAFRLTDLVERITVPVLSLSADGESAVQRAQAASFHERLDVPHKRFHRLTVADGADAHCGIGNIALTSSIVYDWLAGVLAG</sequence>
<feature type="region of interest" description="Disordered" evidence="2">
    <location>
        <begin position="1"/>
        <end position="49"/>
    </location>
</feature>
<keyword evidence="4" id="KW-0645">Protease</keyword>
<dbReference type="AlphaFoldDB" id="A0A543J0M4"/>
<keyword evidence="4" id="KW-0378">Hydrolase</keyword>
<evidence type="ECO:0000256" key="1">
    <source>
        <dbReference type="ARBA" id="ARBA00008645"/>
    </source>
</evidence>
<evidence type="ECO:0000259" key="3">
    <source>
        <dbReference type="Pfam" id="PF12146"/>
    </source>
</evidence>
<protein>
    <submittedName>
        <fullName evidence="4">Serine aminopeptidase S33 family</fullName>
    </submittedName>
</protein>
<keyword evidence="5" id="KW-1185">Reference proteome</keyword>
<dbReference type="PANTHER" id="PTHR22946">
    <property type="entry name" value="DIENELACTONE HYDROLASE DOMAIN-CONTAINING PROTEIN-RELATED"/>
    <property type="match status" value="1"/>
</dbReference>
<evidence type="ECO:0000313" key="4">
    <source>
        <dbReference type="EMBL" id="TQM76363.1"/>
    </source>
</evidence>